<evidence type="ECO:0000256" key="2">
    <source>
        <dbReference type="SAM" id="SignalP"/>
    </source>
</evidence>
<dbReference type="PANTHER" id="PTHR42928:SF5">
    <property type="entry name" value="BLR1237 PROTEIN"/>
    <property type="match status" value="1"/>
</dbReference>
<accession>A0A848EFM0</accession>
<keyword evidence="2" id="KW-0732">Signal</keyword>
<comment type="caution">
    <text evidence="3">The sequence shown here is derived from an EMBL/GenBank/DDBJ whole genome shotgun (WGS) entry which is preliminary data.</text>
</comment>
<gene>
    <name evidence="3" type="ORF">GWK16_12960</name>
</gene>
<evidence type="ECO:0000256" key="1">
    <source>
        <dbReference type="ARBA" id="ARBA00006987"/>
    </source>
</evidence>
<dbReference type="AlphaFoldDB" id="A0A848EFM0"/>
<dbReference type="InterPro" id="IPR042100">
    <property type="entry name" value="Bug_dom1"/>
</dbReference>
<organism evidence="3 4">
    <name type="scientific">Neoroseomonas marina</name>
    <dbReference type="NCBI Taxonomy" id="1232220"/>
    <lineage>
        <taxon>Bacteria</taxon>
        <taxon>Pseudomonadati</taxon>
        <taxon>Pseudomonadota</taxon>
        <taxon>Alphaproteobacteria</taxon>
        <taxon>Acetobacterales</taxon>
        <taxon>Acetobacteraceae</taxon>
        <taxon>Neoroseomonas</taxon>
    </lineage>
</organism>
<dbReference type="PIRSF" id="PIRSF017082">
    <property type="entry name" value="YflP"/>
    <property type="match status" value="1"/>
</dbReference>
<comment type="similarity">
    <text evidence="1">Belongs to the UPF0065 (bug) family.</text>
</comment>
<sequence>MLRRRLLLATPALLAAPAVRAQGAWPNRPVRIINPYAPGGTSDIVVRFLAVGLERAFGQSFIVDNRPGAGGAVGTAQVAAAAADGYTLLVTNTGPLAVSVSMTPPPAYDPQRSFAYITMFGGAPILCAVKGDGPIRTMADYKAAAARGRDAVSFGSSGVGSVGHLAGMLWAQEAGVELLHVPFRGAADAEQAIVGNSTTSLWNTVGAHTGGVQGGSIRGLAVTSDTRISSVPAVPTIVEAGFPGSVASNWFLLAGPAGLSGEIVARLRAHLSAAMAEPAARERWASIGMVALGDPSPAEISGFVAREAARWAPVVRAAGAA</sequence>
<feature type="signal peptide" evidence="2">
    <location>
        <begin position="1"/>
        <end position="21"/>
    </location>
</feature>
<evidence type="ECO:0000313" key="3">
    <source>
        <dbReference type="EMBL" id="NMJ42158.1"/>
    </source>
</evidence>
<dbReference type="Gene3D" id="3.40.190.10">
    <property type="entry name" value="Periplasmic binding protein-like II"/>
    <property type="match status" value="1"/>
</dbReference>
<dbReference type="EMBL" id="JABBKX010000003">
    <property type="protein sequence ID" value="NMJ42158.1"/>
    <property type="molecule type" value="Genomic_DNA"/>
</dbReference>
<keyword evidence="4" id="KW-1185">Reference proteome</keyword>
<dbReference type="InterPro" id="IPR005064">
    <property type="entry name" value="BUG"/>
</dbReference>
<dbReference type="Gene3D" id="3.40.190.150">
    <property type="entry name" value="Bordetella uptake gene, domain 1"/>
    <property type="match status" value="1"/>
</dbReference>
<name>A0A848EFM0_9PROT</name>
<dbReference type="RefSeq" id="WP_170054369.1">
    <property type="nucleotide sequence ID" value="NZ_JABBKX010000003.1"/>
</dbReference>
<dbReference type="PANTHER" id="PTHR42928">
    <property type="entry name" value="TRICARBOXYLATE-BINDING PROTEIN"/>
    <property type="match status" value="1"/>
</dbReference>
<dbReference type="Proteomes" id="UP000548582">
    <property type="component" value="Unassembled WGS sequence"/>
</dbReference>
<dbReference type="CDD" id="cd07012">
    <property type="entry name" value="PBP2_Bug_TTT"/>
    <property type="match status" value="1"/>
</dbReference>
<feature type="chain" id="PRO_5032873129" evidence="2">
    <location>
        <begin position="22"/>
        <end position="321"/>
    </location>
</feature>
<protein>
    <submittedName>
        <fullName evidence="3">Tripartite tricarboxylate transporter substrate binding protein</fullName>
    </submittedName>
</protein>
<dbReference type="Pfam" id="PF03401">
    <property type="entry name" value="TctC"/>
    <property type="match status" value="1"/>
</dbReference>
<evidence type="ECO:0000313" key="4">
    <source>
        <dbReference type="Proteomes" id="UP000548582"/>
    </source>
</evidence>
<proteinExistence type="inferred from homology"/>
<reference evidence="3 4" key="1">
    <citation type="submission" date="2020-03" db="EMBL/GenBank/DDBJ databases">
        <authorList>
            <person name="Sun Q."/>
        </authorList>
    </citation>
    <scope>NUCLEOTIDE SEQUENCE [LARGE SCALE GENOMIC DNA]</scope>
    <source>
        <strain evidence="3 4">JC162</strain>
    </source>
</reference>